<keyword evidence="2" id="KW-1133">Transmembrane helix</keyword>
<feature type="transmembrane region" description="Helical" evidence="2">
    <location>
        <begin position="209"/>
        <end position="228"/>
    </location>
</feature>
<evidence type="ECO:0000256" key="2">
    <source>
        <dbReference type="SAM" id="Phobius"/>
    </source>
</evidence>
<gene>
    <name evidence="4" type="ORF">PLOB_00003221</name>
</gene>
<feature type="compositionally biased region" description="Basic and acidic residues" evidence="1">
    <location>
        <begin position="25"/>
        <end position="44"/>
    </location>
</feature>
<evidence type="ECO:0000256" key="1">
    <source>
        <dbReference type="SAM" id="MobiDB-lite"/>
    </source>
</evidence>
<keyword evidence="2" id="KW-0472">Membrane</keyword>
<evidence type="ECO:0000256" key="3">
    <source>
        <dbReference type="SAM" id="SignalP"/>
    </source>
</evidence>
<sequence length="265" mass="29543">MEGKFLVSLLILGLASSSLAKGGHRGRDHDRDRYHKKHDDDKKCPPLYTSPDLSMTCSSSGEGCSKITCSSQLDGQTVTLSLEFNSAEGEVSATITLKVPNLDYEWSHTFKSGDKIQVPGFPLKIKGVANPDMYLMLTVYKGRMGVAFKVDLYIKIDIPKPMDIVLLKGKLPHMDREHDDEAHEHRRWGKCGRFASWFKRQSTAVKTSIIVSAILVSLMVVFAIAYCCKKRRTSASKLGVKPPTYEEATYPVKSKVAMEPLVNEE</sequence>
<protein>
    <submittedName>
        <fullName evidence="4">Uncharacterized protein</fullName>
    </submittedName>
</protein>
<evidence type="ECO:0000313" key="4">
    <source>
        <dbReference type="EMBL" id="CAH3158539.1"/>
    </source>
</evidence>
<organism evidence="4 5">
    <name type="scientific">Porites lobata</name>
    <dbReference type="NCBI Taxonomy" id="104759"/>
    <lineage>
        <taxon>Eukaryota</taxon>
        <taxon>Metazoa</taxon>
        <taxon>Cnidaria</taxon>
        <taxon>Anthozoa</taxon>
        <taxon>Hexacorallia</taxon>
        <taxon>Scleractinia</taxon>
        <taxon>Fungiina</taxon>
        <taxon>Poritidae</taxon>
        <taxon>Porites</taxon>
    </lineage>
</organism>
<keyword evidence="5" id="KW-1185">Reference proteome</keyword>
<evidence type="ECO:0000313" key="5">
    <source>
        <dbReference type="Proteomes" id="UP001159405"/>
    </source>
</evidence>
<comment type="caution">
    <text evidence="4">The sequence shown here is derived from an EMBL/GenBank/DDBJ whole genome shotgun (WGS) entry which is preliminary data.</text>
</comment>
<reference evidence="4 5" key="1">
    <citation type="submission" date="2022-05" db="EMBL/GenBank/DDBJ databases">
        <authorList>
            <consortium name="Genoscope - CEA"/>
            <person name="William W."/>
        </authorList>
    </citation>
    <scope>NUCLEOTIDE SEQUENCE [LARGE SCALE GENOMIC DNA]</scope>
</reference>
<keyword evidence="2" id="KW-0812">Transmembrane</keyword>
<accession>A0ABN8Q7V3</accession>
<name>A0ABN8Q7V3_9CNID</name>
<proteinExistence type="predicted"/>
<feature type="signal peptide" evidence="3">
    <location>
        <begin position="1"/>
        <end position="20"/>
    </location>
</feature>
<dbReference type="EMBL" id="CALNXK010000111">
    <property type="protein sequence ID" value="CAH3158539.1"/>
    <property type="molecule type" value="Genomic_DNA"/>
</dbReference>
<dbReference type="Proteomes" id="UP001159405">
    <property type="component" value="Unassembled WGS sequence"/>
</dbReference>
<feature type="chain" id="PRO_5047125781" evidence="3">
    <location>
        <begin position="21"/>
        <end position="265"/>
    </location>
</feature>
<feature type="region of interest" description="Disordered" evidence="1">
    <location>
        <begin position="19"/>
        <end position="45"/>
    </location>
</feature>
<keyword evidence="3" id="KW-0732">Signal</keyword>